<dbReference type="Proteomes" id="UP001551658">
    <property type="component" value="Unassembled WGS sequence"/>
</dbReference>
<dbReference type="SUPFAM" id="SSF51445">
    <property type="entry name" value="(Trans)glycosidases"/>
    <property type="match status" value="1"/>
</dbReference>
<dbReference type="RefSeq" id="WP_357985399.1">
    <property type="nucleotide sequence ID" value="NZ_JBFAIH010000022.1"/>
</dbReference>
<dbReference type="InterPro" id="IPR013783">
    <property type="entry name" value="Ig-like_fold"/>
</dbReference>
<evidence type="ECO:0000256" key="2">
    <source>
        <dbReference type="ARBA" id="ARBA00022801"/>
    </source>
</evidence>
<dbReference type="InterPro" id="IPR006103">
    <property type="entry name" value="Glyco_hydro_2_cat"/>
</dbReference>
<dbReference type="InterPro" id="IPR017853">
    <property type="entry name" value="GH"/>
</dbReference>
<evidence type="ECO:0000259" key="7">
    <source>
        <dbReference type="Pfam" id="PF18565"/>
    </source>
</evidence>
<protein>
    <submittedName>
        <fullName evidence="8">Glycoside hydrolase family 2 TIM barrel-domain containing protein</fullName>
    </submittedName>
</protein>
<dbReference type="Pfam" id="PF02836">
    <property type="entry name" value="Glyco_hydro_2_C"/>
    <property type="match status" value="1"/>
</dbReference>
<keyword evidence="9" id="KW-1185">Reference proteome</keyword>
<comment type="caution">
    <text evidence="8">The sequence shown here is derived from an EMBL/GenBank/DDBJ whole genome shotgun (WGS) entry which is preliminary data.</text>
</comment>
<dbReference type="Gene3D" id="2.60.40.10">
    <property type="entry name" value="Immunoglobulins"/>
    <property type="match status" value="3"/>
</dbReference>
<dbReference type="Pfam" id="PF18565">
    <property type="entry name" value="Glyco_hydro2_C5"/>
    <property type="match status" value="1"/>
</dbReference>
<name>A0ABV3FGP6_9NOCA</name>
<evidence type="ECO:0000313" key="9">
    <source>
        <dbReference type="Proteomes" id="UP001551658"/>
    </source>
</evidence>
<dbReference type="PANTHER" id="PTHR42732">
    <property type="entry name" value="BETA-GALACTOSIDASE"/>
    <property type="match status" value="1"/>
</dbReference>
<evidence type="ECO:0000256" key="1">
    <source>
        <dbReference type="ARBA" id="ARBA00007401"/>
    </source>
</evidence>
<dbReference type="Gene3D" id="2.60.120.260">
    <property type="entry name" value="Galactose-binding domain-like"/>
    <property type="match status" value="1"/>
</dbReference>
<organism evidence="8 9">
    <name type="scientific">Nocardia fusca</name>
    <dbReference type="NCBI Taxonomy" id="941183"/>
    <lineage>
        <taxon>Bacteria</taxon>
        <taxon>Bacillati</taxon>
        <taxon>Actinomycetota</taxon>
        <taxon>Actinomycetes</taxon>
        <taxon>Mycobacteriales</taxon>
        <taxon>Nocardiaceae</taxon>
        <taxon>Nocardia</taxon>
    </lineage>
</organism>
<feature type="domain" description="Glycoside hydrolase family 2" evidence="7">
    <location>
        <begin position="702"/>
        <end position="802"/>
    </location>
</feature>
<dbReference type="Gene3D" id="3.20.20.80">
    <property type="entry name" value="Glycosidases"/>
    <property type="match status" value="1"/>
</dbReference>
<dbReference type="SUPFAM" id="SSF49785">
    <property type="entry name" value="Galactose-binding domain-like"/>
    <property type="match status" value="1"/>
</dbReference>
<evidence type="ECO:0000259" key="6">
    <source>
        <dbReference type="Pfam" id="PF16355"/>
    </source>
</evidence>
<gene>
    <name evidence="8" type="ORF">AB0H72_29340</name>
</gene>
<sequence length="810" mass="88296">MTEPGQPSPTGTVELSDWLFSRDSGVTEIPVRLPHDAMIGARRSATAPGGADTGWFTGGRYTYRTVWSPGGGVRNRRVFLRFEGVQGDAELFVNEQSIATIRSGYGDSVHELTEFVADGSIEIRVEIDDRAHPRSRWYPGAGLFRPVRLLLIPPVHLTSDGVRVCTRGVDAGAAKVDVMVDLHNPAAHVLTVSARLLAGDEVVAAGWLETRSAGTISLTVPGARLWSAEDPHRYRCVVEVTGDGEIVDRRQEYVGLRTVSVDPRRGLCINGEPVLLRGACIHHDHGVLGAAGHRAAEFRRVRRLKQAGFNALRSAHNPASRDLLDACDEIGMYLLDELTDHWTVSKTAYDRTDRFGRTWREDAERMIAKNRNRPSVILTSIGNEIPEHGTTKGDQLTAEIAAFVRELDPERPVTAGVNLFLSVLASMHSGPYRERSEHRSGGEGAVPGPGSTLANVLMNKLGVMFDLVARTPRAGRVTQDVFRHLDVAGYNYALGRYRRDVRNHPDRVVLGTETLPGDVARAWHLVRTIPAVIGDFVWTGWDYLGESGVGVWVPDRRFAPLAKPYPYLTAGPGMFDITGHPDTSLRLAQAAWGELRAPAIAVRPLDLAGRHVARVSWRSTDAVESWSWQGCSGRAAAIEVYSSDEEVELILNGRSLGRRRPNRCVARFRTAYEPGTLVAVGYVGGRETGRSELRSAAGDLTLQVVPESRKLFADSADLAFVVVQVADTDGVVEMLADTDITLEVEGPAELLGFGSADPAPTGSYVDTTHRTYRGRALAVLRSTGGIGTVRIIARSGEYRSATGSLDAVRR</sequence>
<feature type="domain" description="Glycoside hydrolase family 2 immunoglobulin-like beta-sandwich" evidence="4">
    <location>
        <begin position="163"/>
        <end position="257"/>
    </location>
</feature>
<evidence type="ECO:0000313" key="8">
    <source>
        <dbReference type="EMBL" id="MEV0366805.1"/>
    </source>
</evidence>
<feature type="domain" description="Glycoside hydrolase family 2 catalytic" evidence="5">
    <location>
        <begin position="267"/>
        <end position="415"/>
    </location>
</feature>
<dbReference type="InterPro" id="IPR040605">
    <property type="entry name" value="Glyco_hydro2_dom5"/>
</dbReference>
<keyword evidence="3" id="KW-0326">Glycosidase</keyword>
<proteinExistence type="inferred from homology"/>
<dbReference type="Pfam" id="PF16355">
    <property type="entry name" value="DUF4982"/>
    <property type="match status" value="1"/>
</dbReference>
<reference evidence="8 9" key="1">
    <citation type="submission" date="2024-06" db="EMBL/GenBank/DDBJ databases">
        <title>The Natural Products Discovery Center: Release of the First 8490 Sequenced Strains for Exploring Actinobacteria Biosynthetic Diversity.</title>
        <authorList>
            <person name="Kalkreuter E."/>
            <person name="Kautsar S.A."/>
            <person name="Yang D."/>
            <person name="Bader C.D."/>
            <person name="Teijaro C.N."/>
            <person name="Fluegel L."/>
            <person name="Davis C.M."/>
            <person name="Simpson J.R."/>
            <person name="Lauterbach L."/>
            <person name="Steele A.D."/>
            <person name="Gui C."/>
            <person name="Meng S."/>
            <person name="Li G."/>
            <person name="Viehrig K."/>
            <person name="Ye F."/>
            <person name="Su P."/>
            <person name="Kiefer A.F."/>
            <person name="Nichols A."/>
            <person name="Cepeda A.J."/>
            <person name="Yan W."/>
            <person name="Fan B."/>
            <person name="Jiang Y."/>
            <person name="Adhikari A."/>
            <person name="Zheng C.-J."/>
            <person name="Schuster L."/>
            <person name="Cowan T.M."/>
            <person name="Smanski M.J."/>
            <person name="Chevrette M.G."/>
            <person name="De Carvalho L.P.S."/>
            <person name="Shen B."/>
        </authorList>
    </citation>
    <scope>NUCLEOTIDE SEQUENCE [LARGE SCALE GENOMIC DNA]</scope>
    <source>
        <strain evidence="8 9">NPDC050671</strain>
    </source>
</reference>
<evidence type="ECO:0000256" key="3">
    <source>
        <dbReference type="ARBA" id="ARBA00023295"/>
    </source>
</evidence>
<dbReference type="InterPro" id="IPR006101">
    <property type="entry name" value="Glyco_hydro_2"/>
</dbReference>
<accession>A0ABV3FGP6</accession>
<dbReference type="EMBL" id="JBFAIH010000022">
    <property type="protein sequence ID" value="MEV0366805.1"/>
    <property type="molecule type" value="Genomic_DNA"/>
</dbReference>
<dbReference type="PANTHER" id="PTHR42732:SF1">
    <property type="entry name" value="BETA-MANNOSIDASE"/>
    <property type="match status" value="1"/>
</dbReference>
<dbReference type="InterPro" id="IPR032311">
    <property type="entry name" value="DUF4982"/>
</dbReference>
<dbReference type="SUPFAM" id="SSF49303">
    <property type="entry name" value="beta-Galactosidase/glucuronidase domain"/>
    <property type="match status" value="1"/>
</dbReference>
<feature type="domain" description="DUF4982" evidence="6">
    <location>
        <begin position="635"/>
        <end position="688"/>
    </location>
</feature>
<dbReference type="InterPro" id="IPR036156">
    <property type="entry name" value="Beta-gal/glucu_dom_sf"/>
</dbReference>
<dbReference type="PRINTS" id="PR00132">
    <property type="entry name" value="GLHYDRLASE2"/>
</dbReference>
<keyword evidence="2 8" id="KW-0378">Hydrolase</keyword>
<evidence type="ECO:0000259" key="5">
    <source>
        <dbReference type="Pfam" id="PF02836"/>
    </source>
</evidence>
<evidence type="ECO:0000259" key="4">
    <source>
        <dbReference type="Pfam" id="PF00703"/>
    </source>
</evidence>
<dbReference type="GO" id="GO:0016787">
    <property type="term" value="F:hydrolase activity"/>
    <property type="evidence" value="ECO:0007669"/>
    <property type="project" value="UniProtKB-KW"/>
</dbReference>
<dbReference type="InterPro" id="IPR051913">
    <property type="entry name" value="GH2_Domain-Containing"/>
</dbReference>
<dbReference type="Pfam" id="PF00703">
    <property type="entry name" value="Glyco_hydro_2"/>
    <property type="match status" value="1"/>
</dbReference>
<dbReference type="InterPro" id="IPR008979">
    <property type="entry name" value="Galactose-bd-like_sf"/>
</dbReference>
<dbReference type="InterPro" id="IPR006102">
    <property type="entry name" value="Ig-like_GH2"/>
</dbReference>
<comment type="similarity">
    <text evidence="1">Belongs to the glycosyl hydrolase 2 family.</text>
</comment>